<gene>
    <name evidence="4" type="ORF">PHLGIDRAFT_211710</name>
</gene>
<dbReference type="EMBL" id="KN840588">
    <property type="protein sequence ID" value="KIP04048.1"/>
    <property type="molecule type" value="Genomic_DNA"/>
</dbReference>
<evidence type="ECO:0000256" key="1">
    <source>
        <dbReference type="SAM" id="Coils"/>
    </source>
</evidence>
<dbReference type="Proteomes" id="UP000053257">
    <property type="component" value="Unassembled WGS sequence"/>
</dbReference>
<keyword evidence="1" id="KW-0175">Coiled coil</keyword>
<reference evidence="4 5" key="1">
    <citation type="journal article" date="2014" name="PLoS Genet.">
        <title>Analysis of the Phlebiopsis gigantea genome, transcriptome and secretome provides insight into its pioneer colonization strategies of wood.</title>
        <authorList>
            <person name="Hori C."/>
            <person name="Ishida T."/>
            <person name="Igarashi K."/>
            <person name="Samejima M."/>
            <person name="Suzuki H."/>
            <person name="Master E."/>
            <person name="Ferreira P."/>
            <person name="Ruiz-Duenas F.J."/>
            <person name="Held B."/>
            <person name="Canessa P."/>
            <person name="Larrondo L.F."/>
            <person name="Schmoll M."/>
            <person name="Druzhinina I.S."/>
            <person name="Kubicek C.P."/>
            <person name="Gaskell J.A."/>
            <person name="Kersten P."/>
            <person name="St John F."/>
            <person name="Glasner J."/>
            <person name="Sabat G."/>
            <person name="Splinter BonDurant S."/>
            <person name="Syed K."/>
            <person name="Yadav J."/>
            <person name="Mgbeahuruike A.C."/>
            <person name="Kovalchuk A."/>
            <person name="Asiegbu F.O."/>
            <person name="Lackner G."/>
            <person name="Hoffmeister D."/>
            <person name="Rencoret J."/>
            <person name="Gutierrez A."/>
            <person name="Sun H."/>
            <person name="Lindquist E."/>
            <person name="Barry K."/>
            <person name="Riley R."/>
            <person name="Grigoriev I.V."/>
            <person name="Henrissat B."/>
            <person name="Kues U."/>
            <person name="Berka R.M."/>
            <person name="Martinez A.T."/>
            <person name="Covert S.F."/>
            <person name="Blanchette R.A."/>
            <person name="Cullen D."/>
        </authorList>
    </citation>
    <scope>NUCLEOTIDE SEQUENCE [LARGE SCALE GENOMIC DNA]</scope>
    <source>
        <strain evidence="4 5">11061_1 CR5-6</strain>
    </source>
</reference>
<keyword evidence="3" id="KW-0472">Membrane</keyword>
<keyword evidence="3" id="KW-1133">Transmembrane helix</keyword>
<protein>
    <submittedName>
        <fullName evidence="4">Uncharacterized protein</fullName>
    </submittedName>
</protein>
<name>A0A0C3PEW2_PHLG1</name>
<accession>A0A0C3PEW2</accession>
<feature type="region of interest" description="Disordered" evidence="2">
    <location>
        <begin position="89"/>
        <end position="132"/>
    </location>
</feature>
<evidence type="ECO:0000256" key="3">
    <source>
        <dbReference type="SAM" id="Phobius"/>
    </source>
</evidence>
<organism evidence="4 5">
    <name type="scientific">Phlebiopsis gigantea (strain 11061_1 CR5-6)</name>
    <name type="common">White-rot fungus</name>
    <name type="synonym">Peniophora gigantea</name>
    <dbReference type="NCBI Taxonomy" id="745531"/>
    <lineage>
        <taxon>Eukaryota</taxon>
        <taxon>Fungi</taxon>
        <taxon>Dikarya</taxon>
        <taxon>Basidiomycota</taxon>
        <taxon>Agaricomycotina</taxon>
        <taxon>Agaricomycetes</taxon>
        <taxon>Polyporales</taxon>
        <taxon>Phanerochaetaceae</taxon>
        <taxon>Phlebiopsis</taxon>
    </lineage>
</organism>
<evidence type="ECO:0000313" key="4">
    <source>
        <dbReference type="EMBL" id="KIP04048.1"/>
    </source>
</evidence>
<evidence type="ECO:0000313" key="5">
    <source>
        <dbReference type="Proteomes" id="UP000053257"/>
    </source>
</evidence>
<proteinExistence type="predicted"/>
<feature type="compositionally biased region" description="Basic residues" evidence="2">
    <location>
        <begin position="107"/>
        <end position="116"/>
    </location>
</feature>
<dbReference type="OrthoDB" id="2684605at2759"/>
<keyword evidence="5" id="KW-1185">Reference proteome</keyword>
<feature type="coiled-coil region" evidence="1">
    <location>
        <begin position="58"/>
        <end position="85"/>
    </location>
</feature>
<sequence>MTDQERLRIAVALAALRHKPADQSCASYVLELHQRFPLKPCKPDACAIDASGPWRVRVQGLEQALRDLQDKYNAQRVDLAALQATRSLSIGDPDTTPSCPAPTPVPGKKKSRKKAAPGRVPQAKNTNEGSRVADMRGPWSSACWSPFLLMAAFGLVHALILYARAQTYWSLNFLARVSCYRRWRLWMRFWILDGDALPQ</sequence>
<keyword evidence="3" id="KW-0812">Transmembrane</keyword>
<feature type="transmembrane region" description="Helical" evidence="3">
    <location>
        <begin position="144"/>
        <end position="163"/>
    </location>
</feature>
<evidence type="ECO:0000256" key="2">
    <source>
        <dbReference type="SAM" id="MobiDB-lite"/>
    </source>
</evidence>
<dbReference type="AlphaFoldDB" id="A0A0C3PEW2"/>
<dbReference type="HOGENOM" id="CLU_1372643_0_0_1"/>